<evidence type="ECO:0000259" key="2">
    <source>
        <dbReference type="Pfam" id="PF02837"/>
    </source>
</evidence>
<protein>
    <submittedName>
        <fullName evidence="3">Glycoside hydrolase family 2 sugar binding protein</fullName>
    </submittedName>
</protein>
<dbReference type="GO" id="GO:0004553">
    <property type="term" value="F:hydrolase activity, hydrolyzing O-glycosyl compounds"/>
    <property type="evidence" value="ECO:0007669"/>
    <property type="project" value="InterPro"/>
</dbReference>
<dbReference type="Proteomes" id="UP000008457">
    <property type="component" value="Chromosome"/>
</dbReference>
<dbReference type="Gene3D" id="3.40.50.880">
    <property type="match status" value="1"/>
</dbReference>
<sequence>MDVIENSGGGEMEENKIISGESLSVEKFKNTSREFGIMPFWFWNGQMDYKEMEYQLKEYYDKGIPGIFIHARFGIKNYMPYLSDEWFDRVKFTVKKAKEIGLQVWVYDEYNWPSGTAGQQVMAVDPELTERYLELVEMDIPGQFFTFLEGTDSRYVDMEQSEPVYACAILEEDLKNGVPKFIDLMPNLCFDKVIAWEAPKGPWKLFYFIERKASWYIDTLNEDSTKKFLELTHERYKKAMDNDFTGNIKGFYTDEPAMHYFEVGKDNYVIPWSKKIFELFKKDHGYDLKPHLPKLYYDLGGDTAQVRYDFWSTLTRQYEKAYFEQIKNWCHENGVIFTGHLLFEEWLRKHARASGNLFNYLKHLDVTGVDHLYPRIGTREMPDEHVALKVASSAAHQFGSTRLLCESLGGSYWDVTMERMKWIADWEYVLGVNLFNPHGFHYSIEGERKRDWPPSQFYHHTWWRHYGVFNDYIKRLSYMLSGGRHVAKIAVLYPINSIWTNYMPQSHTLIGDTIEADFNYLTDTLLRLHMDFDYIDEDVLKDAQVKDGNISICDESYSLLILPPVTHIKESTLDIMEKLYADGGCILADALLPHGCVEGEANGFTDRIKALFGVDPVLEQQRFVERLQDKYTIKANANDRNGKALFIEGPGLNANKPMELLDQAIRQCIQPDIEIDDPEIFYLHRVKDDKDFYFIVNPVEQGSDVSITIHAKGIPEIWDMETGDVSAMNCYKIEGDSIQFKLYMQPYGSALVSLAPYKGEVHAEHSDLVITSIDENKVQGYGRIKNDAHLVMVKDGQKKSITVPASDPLNPIEFGRTWEFAADGYNALLIDQWKVAVDKDNDGFNKGYGKGTFDDNNWMDFKMGAWEMQLPVEWDSKNYPVNLWYRTYFDVEQVPENINLLIDGFKGETYDIFINGRRVDGKPVRSWLDAEIGEIDIKDYLKEGKNTIAVRLLVSGKTDGILDLLKITGDFTLKSIEGGYAIGQTVSSISTGDWAEQGYPYFSGTGQYAQNIFIDESYIGNVLKLEIDCGTDLAELYVNDKRVGLRPWHPYEFDITPYVQAGWNKISLKVTNTLINVLEGVKKPSGIFDARIVPYNSYEVTL</sequence>
<dbReference type="HOGENOM" id="CLU_010993_0_0_9"/>
<keyword evidence="4" id="KW-1185">Reference proteome</keyword>
<dbReference type="Pfam" id="PF02837">
    <property type="entry name" value="Glyco_hydro_2_N"/>
    <property type="match status" value="1"/>
</dbReference>
<dbReference type="OrthoDB" id="9761519at2"/>
<dbReference type="InterPro" id="IPR006104">
    <property type="entry name" value="Glyco_hydro_2_N"/>
</dbReference>
<dbReference type="Gene3D" id="2.60.120.260">
    <property type="entry name" value="Galactose-binding domain-like"/>
    <property type="match status" value="2"/>
</dbReference>
<dbReference type="GO" id="GO:0005975">
    <property type="term" value="P:carbohydrate metabolic process"/>
    <property type="evidence" value="ECO:0007669"/>
    <property type="project" value="InterPro"/>
</dbReference>
<dbReference type="InterPro" id="IPR008979">
    <property type="entry name" value="Galactose-bd-like_sf"/>
</dbReference>
<dbReference type="AlphaFoldDB" id="F4A0Q5"/>
<accession>F4A0Q5</accession>
<dbReference type="PANTHER" id="PTHR36848:SF2">
    <property type="entry name" value="SECRETED PROTEIN"/>
    <property type="match status" value="1"/>
</dbReference>
<dbReference type="eggNOG" id="COG3250">
    <property type="taxonomic scope" value="Bacteria"/>
</dbReference>
<dbReference type="InterPro" id="IPR053161">
    <property type="entry name" value="Ulvan_degrading_GH"/>
</dbReference>
<evidence type="ECO:0000313" key="3">
    <source>
        <dbReference type="EMBL" id="AEE96951.1"/>
    </source>
</evidence>
<dbReference type="EMBL" id="CP002360">
    <property type="protein sequence ID" value="AEE96951.1"/>
    <property type="molecule type" value="Genomic_DNA"/>
</dbReference>
<dbReference type="NCBIfam" id="NF045579">
    <property type="entry name" value="rhamnoside_JR"/>
    <property type="match status" value="1"/>
</dbReference>
<organism evidence="3 4">
    <name type="scientific">Mahella australiensis (strain DSM 15567 / CIP 107919 / 50-1 BON)</name>
    <dbReference type="NCBI Taxonomy" id="697281"/>
    <lineage>
        <taxon>Bacteria</taxon>
        <taxon>Bacillati</taxon>
        <taxon>Bacillota</taxon>
        <taxon>Clostridia</taxon>
        <taxon>Thermoanaerobacterales</taxon>
        <taxon>Thermoanaerobacterales Family IV. Incertae Sedis</taxon>
        <taxon>Mahella</taxon>
    </lineage>
</organism>
<evidence type="ECO:0000256" key="1">
    <source>
        <dbReference type="ARBA" id="ARBA00007401"/>
    </source>
</evidence>
<dbReference type="RefSeq" id="WP_013781379.1">
    <property type="nucleotide sequence ID" value="NC_015520.1"/>
</dbReference>
<name>F4A0Q5_MAHA5</name>
<dbReference type="SUPFAM" id="SSF49785">
    <property type="entry name" value="Galactose-binding domain-like"/>
    <property type="match status" value="2"/>
</dbReference>
<dbReference type="PANTHER" id="PTHR36848">
    <property type="entry name" value="DNA-BINDING PROTEIN (PUTATIVE SECRETED PROTEIN)-RELATED"/>
    <property type="match status" value="1"/>
</dbReference>
<keyword evidence="3" id="KW-0378">Hydrolase</keyword>
<gene>
    <name evidence="3" type="ordered locus">Mahau_1770</name>
</gene>
<dbReference type="CDD" id="cd03143">
    <property type="entry name" value="A4_beta-galactosidase_middle_domain"/>
    <property type="match status" value="1"/>
</dbReference>
<reference evidence="4" key="1">
    <citation type="submission" date="2010-11" db="EMBL/GenBank/DDBJ databases">
        <title>The complete genome of Mahella australiensis DSM 15567.</title>
        <authorList>
            <consortium name="US DOE Joint Genome Institute (JGI-PGF)"/>
            <person name="Lucas S."/>
            <person name="Copeland A."/>
            <person name="Lapidus A."/>
            <person name="Bruce D."/>
            <person name="Goodwin L."/>
            <person name="Pitluck S."/>
            <person name="Kyrpides N."/>
            <person name="Mavromatis K."/>
            <person name="Pagani I."/>
            <person name="Ivanova N."/>
            <person name="Teshima H."/>
            <person name="Brettin T."/>
            <person name="Detter J.C."/>
            <person name="Han C."/>
            <person name="Tapia R."/>
            <person name="Land M."/>
            <person name="Hauser L."/>
            <person name="Markowitz V."/>
            <person name="Cheng J.-F."/>
            <person name="Hugenholtz P."/>
            <person name="Woyke T."/>
            <person name="Wu D."/>
            <person name="Spring S."/>
            <person name="Pukall R."/>
            <person name="Steenblock K."/>
            <person name="Schneider S."/>
            <person name="Klenk H.-P."/>
            <person name="Eisen J.A."/>
        </authorList>
    </citation>
    <scope>NUCLEOTIDE SEQUENCE [LARGE SCALE GENOMIC DNA]</scope>
    <source>
        <strain evidence="4">DSM 15567 / CIP 107919 / 50-1 BON</strain>
    </source>
</reference>
<evidence type="ECO:0000313" key="4">
    <source>
        <dbReference type="Proteomes" id="UP000008457"/>
    </source>
</evidence>
<reference evidence="3 4" key="2">
    <citation type="journal article" date="2011" name="Stand. Genomic Sci.">
        <title>Complete genome sequence of Mahella australiensis type strain (50-1 BON).</title>
        <authorList>
            <person name="Sikorski J."/>
            <person name="Teshima H."/>
            <person name="Nolan M."/>
            <person name="Lucas S."/>
            <person name="Hammon N."/>
            <person name="Deshpande S."/>
            <person name="Cheng J.F."/>
            <person name="Pitluck S."/>
            <person name="Liolios K."/>
            <person name="Pagani I."/>
            <person name="Ivanova N."/>
            <person name="Huntemann M."/>
            <person name="Mavromatis K."/>
            <person name="Ovchinikova G."/>
            <person name="Pati A."/>
            <person name="Tapia R."/>
            <person name="Han C."/>
            <person name="Goodwin L."/>
            <person name="Chen A."/>
            <person name="Palaniappan K."/>
            <person name="Land M."/>
            <person name="Hauser L."/>
            <person name="Ngatchou-Djao O.D."/>
            <person name="Rohde M."/>
            <person name="Pukall R."/>
            <person name="Spring S."/>
            <person name="Abt B."/>
            <person name="Goker M."/>
            <person name="Detter J.C."/>
            <person name="Woyke T."/>
            <person name="Bristow J."/>
            <person name="Markowitz V."/>
            <person name="Hugenholtz P."/>
            <person name="Eisen J.A."/>
            <person name="Kyrpides N.C."/>
            <person name="Klenk H.P."/>
            <person name="Lapidus A."/>
        </authorList>
    </citation>
    <scope>NUCLEOTIDE SEQUENCE [LARGE SCALE GENOMIC DNA]</scope>
    <source>
        <strain evidence="4">DSM 15567 / CIP 107919 / 50-1 BON</strain>
    </source>
</reference>
<dbReference type="KEGG" id="mas:Mahau_1770"/>
<dbReference type="Pfam" id="PF17132">
    <property type="entry name" value="Glyco_hydro_106"/>
    <property type="match status" value="1"/>
</dbReference>
<proteinExistence type="inferred from homology"/>
<comment type="similarity">
    <text evidence="1">Belongs to the glycosyl hydrolase 2 family.</text>
</comment>
<feature type="domain" description="Glycosyl hydrolases family 2 sugar binding" evidence="2">
    <location>
        <begin position="1000"/>
        <end position="1071"/>
    </location>
</feature>
<dbReference type="STRING" id="697281.Mahau_1770"/>
<dbReference type="InterPro" id="IPR029062">
    <property type="entry name" value="Class_I_gatase-like"/>
</dbReference>